<reference evidence="2" key="1">
    <citation type="submission" date="2025-08" db="UniProtKB">
        <authorList>
            <consortium name="RefSeq"/>
        </authorList>
    </citation>
    <scope>IDENTIFICATION</scope>
    <source>
        <strain evidence="2">Tuebingen</strain>
        <tissue evidence="2">Fibroblasts and whole tissue</tissue>
    </source>
</reference>
<evidence type="ECO:0000313" key="1">
    <source>
        <dbReference type="Proteomes" id="UP000000437"/>
    </source>
</evidence>
<dbReference type="RefSeq" id="XP_073785085.1">
    <property type="nucleotide sequence ID" value="XM_073928984.1"/>
</dbReference>
<protein>
    <submittedName>
        <fullName evidence="2">DNA damage-binding protein 1 isoform X1</fullName>
    </submittedName>
</protein>
<keyword evidence="1" id="KW-1185">Reference proteome</keyword>
<organism evidence="1 2">
    <name type="scientific">Danio rerio</name>
    <name type="common">Zebrafish</name>
    <name type="synonym">Brachydanio rerio</name>
    <dbReference type="NCBI Taxonomy" id="7955"/>
    <lineage>
        <taxon>Eukaryota</taxon>
        <taxon>Metazoa</taxon>
        <taxon>Chordata</taxon>
        <taxon>Craniata</taxon>
        <taxon>Vertebrata</taxon>
        <taxon>Euteleostomi</taxon>
        <taxon>Actinopterygii</taxon>
        <taxon>Neopterygii</taxon>
        <taxon>Teleostei</taxon>
        <taxon>Ostariophysi</taxon>
        <taxon>Cypriniformes</taxon>
        <taxon>Danionidae</taxon>
        <taxon>Danioninae</taxon>
        <taxon>Danio</taxon>
    </lineage>
</organism>
<accession>A0AC58HT31</accession>
<evidence type="ECO:0000313" key="2">
    <source>
        <dbReference type="RefSeq" id="XP_073785085.1"/>
    </source>
</evidence>
<dbReference type="Proteomes" id="UP000000437">
    <property type="component" value="Chromosome 18"/>
</dbReference>
<name>A0AC58HT31_DANRE</name>
<gene>
    <name evidence="2" type="primary">ddb1</name>
    <name evidence="2" type="synonym">zgc:63840</name>
</gene>
<sequence length="1140" mass="126592">MSYNYVVTAQKPTAVNACITGHFTSAEDLNLLIAKNTRLEIYAVTAEGLRPVKEVGMYGKIAVMELFRPKGESKDLLFILTAKYNACILEYKQSGDSIDIITRAHGNVQDRIGRPSETGIIGIVDPECRMIGLRLYDGLFKVIPLDRENRELKAFNIRLEELQVIDVQFLYGCQAPTVCFIYQDPQGRHVKTYEVSLREKEFNKGPWKQENVEAEASMVIPVPEPFGGAIIIGQESITYHNGDKYLAVAPPIIKQSTIVCHNRVDPNGSRYLLGDMEGRLFMLLLEKEELMDGAVVLKDLHVELLGETSIAECLTYLDNGVVFVGSRLGDSQLVKLNVDSNDQGSYVGVMETFTNLGPIVDMCVVDLERQGQGQLVTCSGAFKEGSLRIIRNGIGIHEHASIDLPGIKGLWPLRSESSRDTDDMLVLSFVGQTRVLMLSGEEVEETELQGFVDNQQTFFCGNVAHQQLIQITSVSVRLVTQDSKALVSEWKEPQGRNISVASCNNTQVVLAVGRVLYYLQILSGELKQISSTEMEHEVACLDITPLGERTADSCICAVGLWTDISARLLKLPCFTPLHKEMLGGEIIPRSILMTTFEGSHYLLCALGDGALFYFGLDIQTGVLSERKKVTLGTQPTVLRTFRSLSTSNVFACSDRPTVIYSSNHKLVFSNVNLKEVNYMCPLNSEGYPDSLALANNSTLTIGTIDEIQKLHIRTVPLYESPKRICYQEVSQCFGVLSSRVEMQDASGTTAAVRPSASTQALSSSVSSSKLFPSSTSPHETSFGEEVEVHSLLVVDQHTFEVLHAHQFLQNEYALSMVSCKLGRDPAVYFIVGTAMVYPEEAEPKQGRIIVFHYTDGKLQTVAEKEVKGAVYSMVEFNGKLLASINSTVRLYEWTAEKELRTECNHYNNIMALYLKTKGDFILVGDLMRSVLLLAYKPMEGSFEEIARDFNPNWMSAVEILDDDNFLGAENAFNLFVCQKDSAATTDEERQHLQEVGLFHLGEFVNVFSHGSLVLQNLGESSTPTQGSVLFGTVNGMIGLVTSLSEGWYSLLLDLQNRLNKVIKSVGKIEHSFWRSFHTERKTEQATGFIDGDLIESFLDLGRAKMQEVVSTLQIDDGSGMKREATVDEVIKIVEELTRIH</sequence>
<proteinExistence type="predicted"/>